<feature type="coiled-coil region" evidence="1">
    <location>
        <begin position="38"/>
        <end position="123"/>
    </location>
</feature>
<reference evidence="5 6" key="1">
    <citation type="journal article" date="2018" name="Syst. Appl. Microbiol.">
        <title>Corynebacterium heidelbergense sp. nov., isolated from the preen glands of Egyptian geese (Alopochen aegyptiacus).</title>
        <authorList>
            <person name="Braun M.S."/>
            <person name="Wang E."/>
            <person name="Zimmermann S."/>
            <person name="Wink M."/>
        </authorList>
    </citation>
    <scope>NUCLEOTIDE SEQUENCE [LARGE SCALE GENOMIC DNA]</scope>
    <source>
        <strain evidence="3 6">647</strain>
        <strain evidence="4 5">DSM 104638</strain>
    </source>
</reference>
<dbReference type="EMBL" id="QHCV01000109">
    <property type="protein sequence ID" value="RAV31350.1"/>
    <property type="molecule type" value="Genomic_DNA"/>
</dbReference>
<comment type="caution">
    <text evidence="4">The sequence shown here is derived from an EMBL/GenBank/DDBJ whole genome shotgun (WGS) entry which is preliminary data.</text>
</comment>
<evidence type="ECO:0000313" key="6">
    <source>
        <dbReference type="Proteomes" id="UP000251577"/>
    </source>
</evidence>
<dbReference type="RefSeq" id="WP_112769540.1">
    <property type="nucleotide sequence ID" value="NZ_CP063191.1"/>
</dbReference>
<dbReference type="OrthoDB" id="9784388at2"/>
<dbReference type="Proteomes" id="UP000251577">
    <property type="component" value="Unassembled WGS sequence"/>
</dbReference>
<dbReference type="EMBL" id="PHQP01000035">
    <property type="protein sequence ID" value="RAV33958.1"/>
    <property type="molecule type" value="Genomic_DNA"/>
</dbReference>
<protein>
    <recommendedName>
        <fullName evidence="2">C4-type zinc ribbon domain-containing protein</fullName>
    </recommendedName>
</protein>
<name>A0A364VBH9_9CORY</name>
<keyword evidence="6" id="KW-1185">Reference proteome</keyword>
<feature type="domain" description="C4-type zinc ribbon" evidence="2">
    <location>
        <begin position="197"/>
        <end position="231"/>
    </location>
</feature>
<dbReference type="Gene3D" id="1.10.287.1490">
    <property type="match status" value="1"/>
</dbReference>
<keyword evidence="1" id="KW-0175">Coiled coil</keyword>
<proteinExistence type="predicted"/>
<evidence type="ECO:0000259" key="2">
    <source>
        <dbReference type="Pfam" id="PF02591"/>
    </source>
</evidence>
<evidence type="ECO:0000313" key="3">
    <source>
        <dbReference type="EMBL" id="RAV31350.1"/>
    </source>
</evidence>
<evidence type="ECO:0000313" key="4">
    <source>
        <dbReference type="EMBL" id="RAV33958.1"/>
    </source>
</evidence>
<evidence type="ECO:0000313" key="5">
    <source>
        <dbReference type="Proteomes" id="UP000251047"/>
    </source>
</evidence>
<accession>A0A364VBH9</accession>
<dbReference type="Pfam" id="PF02591">
    <property type="entry name" value="Zn_ribbon_9"/>
    <property type="match status" value="1"/>
</dbReference>
<dbReference type="AlphaFoldDB" id="A0A364VBH9"/>
<sequence>MMHCTPEQRRALATLASSSEQLTILSARIVELPERKEYESAKQDIIESRNEAARNRAEQRQEKQDLERMRQDVAKLAERKKADVKALSAEIDREKRRELKYDLAAAETRLEELQSRLQHMEHTHNLFHEPVEVEEHEDLSEASEKLARAESALRADITAAEARVASAREQLPQEILEAYDAQEREHGVGAAPLHGRTCQGCFMELDTASMKMVRHTTINEIPRCPECGVFLLVDAT</sequence>
<organism evidence="4 5">
    <name type="scientific">Corynebacterium heidelbergense</name>
    <dbReference type="NCBI Taxonomy" id="2055947"/>
    <lineage>
        <taxon>Bacteria</taxon>
        <taxon>Bacillati</taxon>
        <taxon>Actinomycetota</taxon>
        <taxon>Actinomycetes</taxon>
        <taxon>Mycobacteriales</taxon>
        <taxon>Corynebacteriaceae</taxon>
        <taxon>Corynebacterium</taxon>
    </lineage>
</organism>
<gene>
    <name evidence="4" type="ORF">CWC39_05665</name>
    <name evidence="3" type="ORF">DLJ54_08830</name>
</gene>
<dbReference type="InterPro" id="IPR003743">
    <property type="entry name" value="Zf-RING_7"/>
</dbReference>
<evidence type="ECO:0000256" key="1">
    <source>
        <dbReference type="SAM" id="Coils"/>
    </source>
</evidence>
<dbReference type="Proteomes" id="UP000251047">
    <property type="component" value="Unassembled WGS sequence"/>
</dbReference>